<keyword evidence="3" id="KW-0813">Transport</keyword>
<dbReference type="Pfam" id="PF02823">
    <property type="entry name" value="ATP-synt_DE_N"/>
    <property type="match status" value="1"/>
</dbReference>
<dbReference type="Pfam" id="PF00401">
    <property type="entry name" value="ATP-synt_DE"/>
    <property type="match status" value="1"/>
</dbReference>
<evidence type="ECO:0000256" key="1">
    <source>
        <dbReference type="ARBA" id="ARBA00004170"/>
    </source>
</evidence>
<dbReference type="NCBIfam" id="TIGR01216">
    <property type="entry name" value="ATP_synt_epsi"/>
    <property type="match status" value="1"/>
</dbReference>
<feature type="domain" description="ATP synthase epsilon subunit C-terminal" evidence="9">
    <location>
        <begin position="85"/>
        <end position="129"/>
    </location>
</feature>
<evidence type="ECO:0000256" key="8">
    <source>
        <dbReference type="SAM" id="MobiDB-lite"/>
    </source>
</evidence>
<dbReference type="InterPro" id="IPR020546">
    <property type="entry name" value="ATP_synth_F1_dsu/esu_N"/>
</dbReference>
<organism evidence="11">
    <name type="scientific">marine metagenome</name>
    <dbReference type="NCBI Taxonomy" id="408172"/>
    <lineage>
        <taxon>unclassified sequences</taxon>
        <taxon>metagenomes</taxon>
        <taxon>ecological metagenomes</taxon>
    </lineage>
</organism>
<feature type="region of interest" description="Disordered" evidence="8">
    <location>
        <begin position="86"/>
        <end position="110"/>
    </location>
</feature>
<evidence type="ECO:0000256" key="7">
    <source>
        <dbReference type="ARBA" id="ARBA00023310"/>
    </source>
</evidence>
<sequence>MFNLEIVTPIRALDEGQVGYVRCPGLDGSFGIMANHQEGIFALSVGEIKLTRNGKDEFLATGGGFAEIMGHTVKLLVESVEKSSEIDEKRAEKSLDRARNRKSEQDPELNEVRIEASLTRALNRLRVSKR</sequence>
<dbReference type="GO" id="GO:0045259">
    <property type="term" value="C:proton-transporting ATP synthase complex"/>
    <property type="evidence" value="ECO:0007669"/>
    <property type="project" value="UniProtKB-KW"/>
</dbReference>
<comment type="similarity">
    <text evidence="2">Belongs to the ATPase epsilon chain family.</text>
</comment>
<keyword evidence="4" id="KW-0406">Ion transport</keyword>
<reference evidence="11" key="1">
    <citation type="submission" date="2018-05" db="EMBL/GenBank/DDBJ databases">
        <authorList>
            <person name="Lanie J.A."/>
            <person name="Ng W.-L."/>
            <person name="Kazmierczak K.M."/>
            <person name="Andrzejewski T.M."/>
            <person name="Davidsen T.M."/>
            <person name="Wayne K.J."/>
            <person name="Tettelin H."/>
            <person name="Glass J.I."/>
            <person name="Rusch D."/>
            <person name="Podicherti R."/>
            <person name="Tsui H.-C.T."/>
            <person name="Winkler M.E."/>
        </authorList>
    </citation>
    <scope>NUCLEOTIDE SEQUENCE</scope>
</reference>
<feature type="domain" description="ATP synthase F1 complex delta/epsilon subunit N-terminal" evidence="10">
    <location>
        <begin position="2"/>
        <end position="79"/>
    </location>
</feature>
<dbReference type="EMBL" id="UINC01176319">
    <property type="protein sequence ID" value="SVD83393.1"/>
    <property type="molecule type" value="Genomic_DNA"/>
</dbReference>
<dbReference type="PANTHER" id="PTHR13822">
    <property type="entry name" value="ATP SYNTHASE DELTA/EPSILON CHAIN"/>
    <property type="match status" value="1"/>
</dbReference>
<evidence type="ECO:0000256" key="5">
    <source>
        <dbReference type="ARBA" id="ARBA00023136"/>
    </source>
</evidence>
<dbReference type="CDD" id="cd12152">
    <property type="entry name" value="F1-ATPase_delta"/>
    <property type="match status" value="1"/>
</dbReference>
<evidence type="ECO:0000256" key="2">
    <source>
        <dbReference type="ARBA" id="ARBA00005712"/>
    </source>
</evidence>
<accession>A0A382YJH0</accession>
<name>A0A382YJH0_9ZZZZ</name>
<dbReference type="Gene3D" id="2.60.15.10">
    <property type="entry name" value="F0F1 ATP synthase delta/epsilon subunit, N-terminal"/>
    <property type="match status" value="1"/>
</dbReference>
<dbReference type="Gene3D" id="1.20.5.440">
    <property type="entry name" value="ATP synthase delta/epsilon subunit, C-terminal domain"/>
    <property type="match status" value="1"/>
</dbReference>
<gene>
    <name evidence="11" type="ORF">METZ01_LOCUS436247</name>
</gene>
<dbReference type="SUPFAM" id="SSF51344">
    <property type="entry name" value="Epsilon subunit of F1F0-ATP synthase N-terminal domain"/>
    <property type="match status" value="1"/>
</dbReference>
<evidence type="ECO:0000259" key="9">
    <source>
        <dbReference type="Pfam" id="PF00401"/>
    </source>
</evidence>
<evidence type="ECO:0000259" key="10">
    <source>
        <dbReference type="Pfam" id="PF02823"/>
    </source>
</evidence>
<evidence type="ECO:0000256" key="3">
    <source>
        <dbReference type="ARBA" id="ARBA00022448"/>
    </source>
</evidence>
<evidence type="ECO:0000256" key="6">
    <source>
        <dbReference type="ARBA" id="ARBA00023196"/>
    </source>
</evidence>
<evidence type="ECO:0008006" key="12">
    <source>
        <dbReference type="Google" id="ProtNLM"/>
    </source>
</evidence>
<keyword evidence="7" id="KW-0066">ATP synthesis</keyword>
<keyword evidence="5" id="KW-0472">Membrane</keyword>
<evidence type="ECO:0000313" key="11">
    <source>
        <dbReference type="EMBL" id="SVD83393.1"/>
    </source>
</evidence>
<protein>
    <recommendedName>
        <fullName evidence="12">ATP synthase F1 complex delta/epsilon subunit N-terminal domain-containing protein</fullName>
    </recommendedName>
</protein>
<dbReference type="InterPro" id="IPR020547">
    <property type="entry name" value="ATP_synth_F1_esu_C"/>
</dbReference>
<dbReference type="PANTHER" id="PTHR13822:SF10">
    <property type="entry name" value="ATP SYNTHASE EPSILON CHAIN, CHLOROPLASTIC"/>
    <property type="match status" value="1"/>
</dbReference>
<dbReference type="HAMAP" id="MF_00530">
    <property type="entry name" value="ATP_synth_epsil_bac"/>
    <property type="match status" value="1"/>
</dbReference>
<dbReference type="GO" id="GO:0046933">
    <property type="term" value="F:proton-transporting ATP synthase activity, rotational mechanism"/>
    <property type="evidence" value="ECO:0007669"/>
    <property type="project" value="InterPro"/>
</dbReference>
<evidence type="ECO:0000256" key="4">
    <source>
        <dbReference type="ARBA" id="ARBA00023065"/>
    </source>
</evidence>
<dbReference type="InterPro" id="IPR036771">
    <property type="entry name" value="ATPsynth_dsu/esu_N"/>
</dbReference>
<keyword evidence="6" id="KW-0139">CF(1)</keyword>
<proteinExistence type="inferred from homology"/>
<comment type="subcellular location">
    <subcellularLocation>
        <location evidence="1">Membrane</location>
        <topology evidence="1">Peripheral membrane protein</topology>
    </subcellularLocation>
</comment>
<dbReference type="AlphaFoldDB" id="A0A382YJH0"/>
<dbReference type="InterPro" id="IPR001469">
    <property type="entry name" value="ATP_synth_F1_dsu/esu"/>
</dbReference>